<feature type="region of interest" description="Disordered" evidence="4">
    <location>
        <begin position="1"/>
        <end position="39"/>
    </location>
</feature>
<dbReference type="GO" id="GO:0003677">
    <property type="term" value="F:DNA binding"/>
    <property type="evidence" value="ECO:0007669"/>
    <property type="project" value="UniProtKB-KW"/>
</dbReference>
<evidence type="ECO:0000256" key="4">
    <source>
        <dbReference type="SAM" id="MobiDB-lite"/>
    </source>
</evidence>
<dbReference type="Proteomes" id="UP001519363">
    <property type="component" value="Unassembled WGS sequence"/>
</dbReference>
<evidence type="ECO:0000256" key="3">
    <source>
        <dbReference type="ARBA" id="ARBA00023163"/>
    </source>
</evidence>
<keyword evidence="2 6" id="KW-0238">DNA-binding</keyword>
<proteinExistence type="predicted"/>
<comment type="caution">
    <text evidence="6">The sequence shown here is derived from an EMBL/GenBank/DDBJ whole genome shotgun (WGS) entry which is preliminary data.</text>
</comment>
<evidence type="ECO:0000313" key="7">
    <source>
        <dbReference type="Proteomes" id="UP001519363"/>
    </source>
</evidence>
<dbReference type="RefSeq" id="WP_086784961.1">
    <property type="nucleotide sequence ID" value="NZ_JAGIOO010000001.1"/>
</dbReference>
<dbReference type="PROSITE" id="PS51118">
    <property type="entry name" value="HTH_HXLR"/>
    <property type="match status" value="1"/>
</dbReference>
<keyword evidence="3" id="KW-0804">Transcription</keyword>
<evidence type="ECO:0000256" key="2">
    <source>
        <dbReference type="ARBA" id="ARBA00023125"/>
    </source>
</evidence>
<evidence type="ECO:0000256" key="1">
    <source>
        <dbReference type="ARBA" id="ARBA00023015"/>
    </source>
</evidence>
<dbReference type="Pfam" id="PF01638">
    <property type="entry name" value="HxlR"/>
    <property type="match status" value="1"/>
</dbReference>
<dbReference type="InterPro" id="IPR036390">
    <property type="entry name" value="WH_DNA-bd_sf"/>
</dbReference>
<feature type="compositionally biased region" description="Basic and acidic residues" evidence="4">
    <location>
        <begin position="11"/>
        <end position="38"/>
    </location>
</feature>
<feature type="domain" description="HTH hxlR-type" evidence="5">
    <location>
        <begin position="40"/>
        <end position="138"/>
    </location>
</feature>
<protein>
    <submittedName>
        <fullName evidence="6">DNA-binding HxlR family transcriptional regulator</fullName>
    </submittedName>
</protein>
<dbReference type="PANTHER" id="PTHR33204">
    <property type="entry name" value="TRANSCRIPTIONAL REGULATOR, MARR FAMILY"/>
    <property type="match status" value="1"/>
</dbReference>
<reference evidence="6 7" key="1">
    <citation type="submission" date="2021-03" db="EMBL/GenBank/DDBJ databases">
        <title>Sequencing the genomes of 1000 actinobacteria strains.</title>
        <authorList>
            <person name="Klenk H.-P."/>
        </authorList>
    </citation>
    <scope>NUCLEOTIDE SEQUENCE [LARGE SCALE GENOMIC DNA]</scope>
    <source>
        <strain evidence="6 7">DSM 44580</strain>
    </source>
</reference>
<dbReference type="InterPro" id="IPR002577">
    <property type="entry name" value="HTH_HxlR"/>
</dbReference>
<organism evidence="6 7">
    <name type="scientific">Crossiella equi</name>
    <dbReference type="NCBI Taxonomy" id="130796"/>
    <lineage>
        <taxon>Bacteria</taxon>
        <taxon>Bacillati</taxon>
        <taxon>Actinomycetota</taxon>
        <taxon>Actinomycetes</taxon>
        <taxon>Pseudonocardiales</taxon>
        <taxon>Pseudonocardiaceae</taxon>
        <taxon>Crossiella</taxon>
    </lineage>
</organism>
<dbReference type="SUPFAM" id="SSF46785">
    <property type="entry name" value="Winged helix' DNA-binding domain"/>
    <property type="match status" value="1"/>
</dbReference>
<name>A0ABS5AK92_9PSEU</name>
<dbReference type="EMBL" id="JAGIOO010000001">
    <property type="protein sequence ID" value="MBP2476826.1"/>
    <property type="molecule type" value="Genomic_DNA"/>
</dbReference>
<keyword evidence="1" id="KW-0805">Transcription regulation</keyword>
<dbReference type="Gene3D" id="1.10.10.10">
    <property type="entry name" value="Winged helix-like DNA-binding domain superfamily/Winged helix DNA-binding domain"/>
    <property type="match status" value="1"/>
</dbReference>
<evidence type="ECO:0000313" key="6">
    <source>
        <dbReference type="EMBL" id="MBP2476826.1"/>
    </source>
</evidence>
<keyword evidence="7" id="KW-1185">Reference proteome</keyword>
<sequence>MSHATSEASSDEGHQTETHGFDPELVPDERGRSRRPEPDCPVEVALAAIGGRWTTLVLRELMAGPRTFSQLRTALPELSAKVLTERLQELTTRGLVHRERVNAFPVRVRYSLTAAGLALRPLLITLYDTGAAIMRLRAGSPPPRR</sequence>
<evidence type="ECO:0000259" key="5">
    <source>
        <dbReference type="PROSITE" id="PS51118"/>
    </source>
</evidence>
<accession>A0ABS5AK92</accession>
<gene>
    <name evidence="6" type="ORF">JOF53_005698</name>
</gene>
<dbReference type="InterPro" id="IPR036388">
    <property type="entry name" value="WH-like_DNA-bd_sf"/>
</dbReference>